<feature type="domain" description="N-acetyltransferase" evidence="1">
    <location>
        <begin position="2"/>
        <end position="155"/>
    </location>
</feature>
<keyword evidence="2" id="KW-0808">Transferase</keyword>
<protein>
    <submittedName>
        <fullName evidence="2">GCN5related N-acetyltransferase</fullName>
    </submittedName>
</protein>
<gene>
    <name evidence="2" type="ORF">ACA1_123900</name>
</gene>
<dbReference type="Gene3D" id="3.40.630.30">
    <property type="match status" value="1"/>
</dbReference>
<evidence type="ECO:0000259" key="1">
    <source>
        <dbReference type="PROSITE" id="PS51186"/>
    </source>
</evidence>
<dbReference type="SUPFAM" id="SSF55729">
    <property type="entry name" value="Acyl-CoA N-acyltransferases (Nat)"/>
    <property type="match status" value="1"/>
</dbReference>
<dbReference type="GeneID" id="14924867"/>
<reference evidence="2 3" key="1">
    <citation type="journal article" date="2013" name="Genome Biol.">
        <title>Genome of Acanthamoeba castellanii highlights extensive lateral gene transfer and early evolution of tyrosine kinase signaling.</title>
        <authorList>
            <person name="Clarke M."/>
            <person name="Lohan A.J."/>
            <person name="Liu B."/>
            <person name="Lagkouvardos I."/>
            <person name="Roy S."/>
            <person name="Zafar N."/>
            <person name="Bertelli C."/>
            <person name="Schilde C."/>
            <person name="Kianianmomeni A."/>
            <person name="Burglin T.R."/>
            <person name="Frech C."/>
            <person name="Turcotte B."/>
            <person name="Kopec K.O."/>
            <person name="Synnott J.M."/>
            <person name="Choo C."/>
            <person name="Paponov I."/>
            <person name="Finkler A."/>
            <person name="Soon Heng Tan C."/>
            <person name="Hutchins A.P."/>
            <person name="Weinmeier T."/>
            <person name="Rattei T."/>
            <person name="Chu J.S."/>
            <person name="Gimenez G."/>
            <person name="Irimia M."/>
            <person name="Rigden D.J."/>
            <person name="Fitzpatrick D.A."/>
            <person name="Lorenzo-Morales J."/>
            <person name="Bateman A."/>
            <person name="Chiu C.H."/>
            <person name="Tang P."/>
            <person name="Hegemann P."/>
            <person name="Fromm H."/>
            <person name="Raoult D."/>
            <person name="Greub G."/>
            <person name="Miranda-Saavedra D."/>
            <person name="Chen N."/>
            <person name="Nash P."/>
            <person name="Ginger M.L."/>
            <person name="Horn M."/>
            <person name="Schaap P."/>
            <person name="Caler L."/>
            <person name="Loftus B."/>
        </authorList>
    </citation>
    <scope>NUCLEOTIDE SEQUENCE [LARGE SCALE GENOMIC DNA]</scope>
    <source>
        <strain evidence="2 3">Neff</strain>
    </source>
</reference>
<dbReference type="OMA" id="TRCHIGD"/>
<dbReference type="EMBL" id="KB007843">
    <property type="protein sequence ID" value="ELR23870.1"/>
    <property type="molecule type" value="Genomic_DNA"/>
</dbReference>
<dbReference type="PROSITE" id="PS51186">
    <property type="entry name" value="GNAT"/>
    <property type="match status" value="1"/>
</dbReference>
<accession>L8HFC0</accession>
<sequence>MLCVRPEREGDAAAIRRVVYAAFEHHTAITEHRIVDALRQDGALSVSLVAVEAIESGDGEVVGHVALSPVQVDGNACGWYGLGPVAVRPDRQGRGYGKMLVARAIEEARGSLAAAGLVVLGEPAFYGKWFGFATLEGLTLEGVPADHFMGLCLLPPHEDHEGRISSADDGTTVVARTAPPCPVGKVTFHPGFSLS</sequence>
<keyword evidence="3" id="KW-1185">Reference proteome</keyword>
<dbReference type="InterPro" id="IPR016181">
    <property type="entry name" value="Acyl_CoA_acyltransferase"/>
</dbReference>
<dbReference type="RefSeq" id="XP_004353398.1">
    <property type="nucleotide sequence ID" value="XM_004353346.1"/>
</dbReference>
<proteinExistence type="predicted"/>
<evidence type="ECO:0000313" key="2">
    <source>
        <dbReference type="EMBL" id="ELR23870.1"/>
    </source>
</evidence>
<dbReference type="Pfam" id="PF00583">
    <property type="entry name" value="Acetyltransf_1"/>
    <property type="match status" value="1"/>
</dbReference>
<dbReference type="InterPro" id="IPR000182">
    <property type="entry name" value="GNAT_dom"/>
</dbReference>
<dbReference type="VEuPathDB" id="AmoebaDB:ACA1_123900"/>
<organism evidence="2 3">
    <name type="scientific">Acanthamoeba castellanii (strain ATCC 30010 / Neff)</name>
    <dbReference type="NCBI Taxonomy" id="1257118"/>
    <lineage>
        <taxon>Eukaryota</taxon>
        <taxon>Amoebozoa</taxon>
        <taxon>Discosea</taxon>
        <taxon>Longamoebia</taxon>
        <taxon>Centramoebida</taxon>
        <taxon>Acanthamoebidae</taxon>
        <taxon>Acanthamoeba</taxon>
    </lineage>
</organism>
<dbReference type="OrthoDB" id="202470at2759"/>
<dbReference type="AlphaFoldDB" id="L8HFC0"/>
<dbReference type="CDD" id="cd04301">
    <property type="entry name" value="NAT_SF"/>
    <property type="match status" value="1"/>
</dbReference>
<name>L8HFC0_ACACF</name>
<dbReference type="KEGG" id="acan:ACA1_123900"/>
<dbReference type="GO" id="GO:0016747">
    <property type="term" value="F:acyltransferase activity, transferring groups other than amino-acyl groups"/>
    <property type="evidence" value="ECO:0007669"/>
    <property type="project" value="InterPro"/>
</dbReference>
<dbReference type="Proteomes" id="UP000011083">
    <property type="component" value="Unassembled WGS sequence"/>
</dbReference>
<evidence type="ECO:0000313" key="3">
    <source>
        <dbReference type="Proteomes" id="UP000011083"/>
    </source>
</evidence>